<dbReference type="SUPFAM" id="SSF48452">
    <property type="entry name" value="TPR-like"/>
    <property type="match status" value="1"/>
</dbReference>
<dbReference type="Proteomes" id="UP000817854">
    <property type="component" value="Unassembled WGS sequence"/>
</dbReference>
<name>A0ABX0INP6_9FLAO</name>
<evidence type="ECO:0000256" key="1">
    <source>
        <dbReference type="ARBA" id="ARBA00022737"/>
    </source>
</evidence>
<reference evidence="5" key="1">
    <citation type="submission" date="2019-05" db="EMBL/GenBank/DDBJ databases">
        <title>Flavobacterium profundi sp. nov., isolated from a deep-sea seamount.</title>
        <authorList>
            <person name="Zhang D.-C."/>
        </authorList>
    </citation>
    <scope>NUCLEOTIDE SEQUENCE [LARGE SCALE GENOMIC DNA]</scope>
    <source>
        <strain evidence="5">EC11</strain>
    </source>
</reference>
<accession>A0ABX0INP6</accession>
<dbReference type="RefSeq" id="WP_140960347.1">
    <property type="nucleotide sequence ID" value="NZ_VEVQ02000002.1"/>
</dbReference>
<evidence type="ECO:0000256" key="2">
    <source>
        <dbReference type="ARBA" id="ARBA00022803"/>
    </source>
</evidence>
<dbReference type="EMBL" id="VEVQ02000002">
    <property type="protein sequence ID" value="NHN24856.1"/>
    <property type="molecule type" value="Genomic_DNA"/>
</dbReference>
<dbReference type="PANTHER" id="PTHR44858">
    <property type="entry name" value="TETRATRICOPEPTIDE REPEAT PROTEIN 6"/>
    <property type="match status" value="1"/>
</dbReference>
<dbReference type="PROSITE" id="PS50005">
    <property type="entry name" value="TPR"/>
    <property type="match status" value="2"/>
</dbReference>
<dbReference type="Pfam" id="PF00515">
    <property type="entry name" value="TPR_1"/>
    <property type="match status" value="1"/>
</dbReference>
<organism evidence="4 5">
    <name type="scientific">Flavobacterium jejuense</name>
    <dbReference type="NCBI Taxonomy" id="1544455"/>
    <lineage>
        <taxon>Bacteria</taxon>
        <taxon>Pseudomonadati</taxon>
        <taxon>Bacteroidota</taxon>
        <taxon>Flavobacteriia</taxon>
        <taxon>Flavobacteriales</taxon>
        <taxon>Flavobacteriaceae</taxon>
        <taxon>Flavobacterium</taxon>
    </lineage>
</organism>
<gene>
    <name evidence="4" type="ORF">FIA58_004120</name>
</gene>
<evidence type="ECO:0000313" key="5">
    <source>
        <dbReference type="Proteomes" id="UP000817854"/>
    </source>
</evidence>
<dbReference type="Gene3D" id="1.25.40.10">
    <property type="entry name" value="Tetratricopeptide repeat domain"/>
    <property type="match status" value="2"/>
</dbReference>
<sequence>MKQLFTILALTFFTTFFGQTADEYLKMGIEKHNSKDLDGAIKEYGKAIKTDKNLTVAYLNRGMCELALQDYKSALKDFDKTIELNPKMADAYYSRATVLISQKKYTEALPDLDKTIELLPTTPNALTLRGQIRANTGNKKGACEDFNKAKQIGDKQAEKYLSQFCGNEQQDGESLKLHWPESENWKVGSNQENEEMTMLELIPSNETFENWTEIGTMMAIKGAKNIPMDKAMNMMFEQSKKNSPKAKLTFIEKDESVKFPWIIFTIECPNFKNDKKPESQLWYIVQGKTSLYTNFRAIKKSEIPTDLKEKWIKFFKTSEIIYQ</sequence>
<evidence type="ECO:0000313" key="4">
    <source>
        <dbReference type="EMBL" id="NHN24856.1"/>
    </source>
</evidence>
<feature type="repeat" description="TPR" evidence="3">
    <location>
        <begin position="55"/>
        <end position="88"/>
    </location>
</feature>
<reference evidence="4 5" key="3">
    <citation type="submission" date="2020-02" db="EMBL/GenBank/DDBJ databases">
        <title>Flavobacterium profundi sp. nov., isolated from a deep-sea seamount.</title>
        <authorList>
            <person name="Zhang D.-C."/>
        </authorList>
    </citation>
    <scope>NUCLEOTIDE SEQUENCE [LARGE SCALE GENOMIC DNA]</scope>
    <source>
        <strain evidence="4 5">EC11</strain>
    </source>
</reference>
<dbReference type="InterPro" id="IPR019734">
    <property type="entry name" value="TPR_rpt"/>
</dbReference>
<keyword evidence="2 3" id="KW-0802">TPR repeat</keyword>
<evidence type="ECO:0000256" key="3">
    <source>
        <dbReference type="PROSITE-ProRule" id="PRU00339"/>
    </source>
</evidence>
<reference evidence="4 5" key="2">
    <citation type="submission" date="2019-05" db="EMBL/GenBank/DDBJ databases">
        <authorList>
            <person name="Lianzixin W."/>
        </authorList>
    </citation>
    <scope>NUCLEOTIDE SEQUENCE [LARGE SCALE GENOMIC DNA]</scope>
    <source>
        <strain evidence="4 5">EC11</strain>
    </source>
</reference>
<keyword evidence="1" id="KW-0677">Repeat</keyword>
<protein>
    <submittedName>
        <fullName evidence="4">Tetratricopeptide repeat protein</fullName>
    </submittedName>
</protein>
<proteinExistence type="predicted"/>
<dbReference type="PROSITE" id="PS50293">
    <property type="entry name" value="TPR_REGION"/>
    <property type="match status" value="1"/>
</dbReference>
<dbReference type="InterPro" id="IPR011990">
    <property type="entry name" value="TPR-like_helical_dom_sf"/>
</dbReference>
<comment type="caution">
    <text evidence="4">The sequence shown here is derived from an EMBL/GenBank/DDBJ whole genome shotgun (WGS) entry which is preliminary data.</text>
</comment>
<keyword evidence="5" id="KW-1185">Reference proteome</keyword>
<dbReference type="PANTHER" id="PTHR44858:SF1">
    <property type="entry name" value="UDP-N-ACETYLGLUCOSAMINE--PEPTIDE N-ACETYLGLUCOSAMINYLTRANSFERASE SPINDLY-RELATED"/>
    <property type="match status" value="1"/>
</dbReference>
<dbReference type="SMART" id="SM00028">
    <property type="entry name" value="TPR"/>
    <property type="match status" value="4"/>
</dbReference>
<dbReference type="InterPro" id="IPR050498">
    <property type="entry name" value="Ycf3"/>
</dbReference>
<feature type="repeat" description="TPR" evidence="3">
    <location>
        <begin position="89"/>
        <end position="122"/>
    </location>
</feature>